<dbReference type="AlphaFoldDB" id="A0A061DM69"/>
<gene>
    <name evidence="1" type="ORF">TCM_002711</name>
</gene>
<dbReference type="InterPro" id="IPR021109">
    <property type="entry name" value="Peptidase_aspartic_dom_sf"/>
</dbReference>
<dbReference type="InParanoid" id="A0A061DM69"/>
<dbReference type="Proteomes" id="UP000026915">
    <property type="component" value="Chromosome 1"/>
</dbReference>
<dbReference type="Pfam" id="PF08284">
    <property type="entry name" value="RVP_2"/>
    <property type="match status" value="1"/>
</dbReference>
<protein>
    <submittedName>
        <fullName evidence="1">Uncharacterized protein</fullName>
    </submittedName>
</protein>
<organism evidence="1 2">
    <name type="scientific">Theobroma cacao</name>
    <name type="common">Cacao</name>
    <name type="synonym">Cocoa</name>
    <dbReference type="NCBI Taxonomy" id="3641"/>
    <lineage>
        <taxon>Eukaryota</taxon>
        <taxon>Viridiplantae</taxon>
        <taxon>Streptophyta</taxon>
        <taxon>Embryophyta</taxon>
        <taxon>Tracheophyta</taxon>
        <taxon>Spermatophyta</taxon>
        <taxon>Magnoliopsida</taxon>
        <taxon>eudicotyledons</taxon>
        <taxon>Gunneridae</taxon>
        <taxon>Pentapetalae</taxon>
        <taxon>rosids</taxon>
        <taxon>malvids</taxon>
        <taxon>Malvales</taxon>
        <taxon>Malvaceae</taxon>
        <taxon>Byttnerioideae</taxon>
        <taxon>Theobroma</taxon>
    </lineage>
</organism>
<sequence>MREGSTKELGNDKVPSCHRYKCEYRDFLFSDLVYFLGGASQSQEGKTLIQLSVLDKSDEDVEIKVKNKDSHDTSTISLHALAGTSNPRTMRIREKIHGHVATILIDSGSTHNFINDGFAAKIGLQPVRAGSFEVLIGSGERLRSQGRCQRVPLLLPRASLLIDVFLLPLKGCEVVLETQWLRTLGPITWDFSKLLMRFNLKCQEMTLQGATMFESKVIKNPQIQSLNRKIIWVSSSNYMSIRFRLLIKG</sequence>
<dbReference type="HOGENOM" id="CLU_1117352_0_0_1"/>
<name>A0A061DM69_THECC</name>
<proteinExistence type="predicted"/>
<reference evidence="1 2" key="1">
    <citation type="journal article" date="2013" name="Genome Biol.">
        <title>The genome sequence of the most widely cultivated cacao type and its use to identify candidate genes regulating pod color.</title>
        <authorList>
            <person name="Motamayor J.C."/>
            <person name="Mockaitis K."/>
            <person name="Schmutz J."/>
            <person name="Haiminen N."/>
            <person name="Iii D.L."/>
            <person name="Cornejo O."/>
            <person name="Findley S.D."/>
            <person name="Zheng P."/>
            <person name="Utro F."/>
            <person name="Royaert S."/>
            <person name="Saski C."/>
            <person name="Jenkins J."/>
            <person name="Podicheti R."/>
            <person name="Zhao M."/>
            <person name="Scheffler B.E."/>
            <person name="Stack J.C."/>
            <person name="Feltus F.A."/>
            <person name="Mustiga G.M."/>
            <person name="Amores F."/>
            <person name="Phillips W."/>
            <person name="Marelli J.P."/>
            <person name="May G.D."/>
            <person name="Shapiro H."/>
            <person name="Ma J."/>
            <person name="Bustamante C.D."/>
            <person name="Schnell R.J."/>
            <person name="Main D."/>
            <person name="Gilbert D."/>
            <person name="Parida L."/>
            <person name="Kuhn D.N."/>
        </authorList>
    </citation>
    <scope>NUCLEOTIDE SEQUENCE [LARGE SCALE GENOMIC DNA]</scope>
    <source>
        <strain evidence="2">cv. Matina 1-6</strain>
    </source>
</reference>
<evidence type="ECO:0000313" key="2">
    <source>
        <dbReference type="Proteomes" id="UP000026915"/>
    </source>
</evidence>
<accession>A0A061DM69</accession>
<dbReference type="Gene3D" id="2.40.70.10">
    <property type="entry name" value="Acid Proteases"/>
    <property type="match status" value="1"/>
</dbReference>
<dbReference type="EMBL" id="CM001879">
    <property type="protein sequence ID" value="EOX93785.1"/>
    <property type="molecule type" value="Genomic_DNA"/>
</dbReference>
<dbReference type="eggNOG" id="ENOG502R30B">
    <property type="taxonomic scope" value="Eukaryota"/>
</dbReference>
<keyword evidence="2" id="KW-1185">Reference proteome</keyword>
<evidence type="ECO:0000313" key="1">
    <source>
        <dbReference type="EMBL" id="EOX93785.1"/>
    </source>
</evidence>
<dbReference type="CDD" id="cd00303">
    <property type="entry name" value="retropepsin_like"/>
    <property type="match status" value="1"/>
</dbReference>
<dbReference type="Gramene" id="EOX93785">
    <property type="protein sequence ID" value="EOX93785"/>
    <property type="gene ID" value="TCM_002711"/>
</dbReference>